<dbReference type="Gene3D" id="2.160.20.10">
    <property type="entry name" value="Single-stranded right-handed beta-helix, Pectin lyase-like"/>
    <property type="match status" value="1"/>
</dbReference>
<proteinExistence type="predicted"/>
<comment type="caution">
    <text evidence="1">The sequence shown here is derived from an EMBL/GenBank/DDBJ whole genome shotgun (WGS) entry which is preliminary data.</text>
</comment>
<dbReference type="RefSeq" id="WP_306932540.1">
    <property type="nucleotide sequence ID" value="NZ_JAUTBL010000002.1"/>
</dbReference>
<gene>
    <name evidence="1" type="ORF">QE408_003072</name>
</gene>
<accession>A0ABU0ULV7</accession>
<reference evidence="1 2" key="1">
    <citation type="submission" date="2023-07" db="EMBL/GenBank/DDBJ databases">
        <title>Functional and genomic diversity of the sorghum phyllosphere microbiome.</title>
        <authorList>
            <person name="Shade A."/>
        </authorList>
    </citation>
    <scope>NUCLEOTIDE SEQUENCE [LARGE SCALE GENOMIC DNA]</scope>
    <source>
        <strain evidence="1 2">SORGH_AS_1126</strain>
    </source>
</reference>
<evidence type="ECO:0008006" key="3">
    <source>
        <dbReference type="Google" id="ProtNLM"/>
    </source>
</evidence>
<dbReference type="SUPFAM" id="SSF51126">
    <property type="entry name" value="Pectin lyase-like"/>
    <property type="match status" value="1"/>
</dbReference>
<dbReference type="EMBL" id="JAUTBL010000002">
    <property type="protein sequence ID" value="MDQ1185929.1"/>
    <property type="molecule type" value="Genomic_DNA"/>
</dbReference>
<protein>
    <recommendedName>
        <fullName evidence="3">Right-handed parallel beta-helix repeat-containing protein</fullName>
    </recommendedName>
</protein>
<evidence type="ECO:0000313" key="1">
    <source>
        <dbReference type="EMBL" id="MDQ1185929.1"/>
    </source>
</evidence>
<dbReference type="Proteomes" id="UP001224781">
    <property type="component" value="Unassembled WGS sequence"/>
</dbReference>
<dbReference type="InterPro" id="IPR011050">
    <property type="entry name" value="Pectin_lyase_fold/virulence"/>
</dbReference>
<organism evidence="1 2">
    <name type="scientific">Agrobacterium larrymoorei</name>
    <dbReference type="NCBI Taxonomy" id="160699"/>
    <lineage>
        <taxon>Bacteria</taxon>
        <taxon>Pseudomonadati</taxon>
        <taxon>Pseudomonadota</taxon>
        <taxon>Alphaproteobacteria</taxon>
        <taxon>Hyphomicrobiales</taxon>
        <taxon>Rhizobiaceae</taxon>
        <taxon>Rhizobium/Agrobacterium group</taxon>
        <taxon>Agrobacterium</taxon>
    </lineage>
</organism>
<evidence type="ECO:0000313" key="2">
    <source>
        <dbReference type="Proteomes" id="UP001224781"/>
    </source>
</evidence>
<dbReference type="InterPro" id="IPR012334">
    <property type="entry name" value="Pectin_lyas_fold"/>
</dbReference>
<keyword evidence="2" id="KW-1185">Reference proteome</keyword>
<name>A0ABU0ULV7_9HYPH</name>
<sequence length="677" mass="72429">MSVVFPITEDQRFRRYTATQGQTQFPVPFPFQQEEDIIVFQQTAPGNYDPIDPSYFSVAGAGYGAGGSISFEVGRQAGDIILILGQAILDRLSSVVTDGRFKSSLTDSEFDRVRLIQQEQSRDLGRSLKADFGQEPQMLPPPAAGKVLGWVNGKLANQTIMNAGDLPFGEIGQNLAGTNTEIEAQAVIGLPAFRNNLLARDICDLRDFNNYDLSGNHEITAVMQAFINQHFTPGFGRIPSGSIRTNKLQINSNYANIFGAGGRATTLRPASNGLSTLLEVNGVKTELYGLSLESTNFNPGLTQICNVAIDLKAAAAKLTDIEIYGFKRGINAPVGGQHKVDRIRMWKCQEFGVVVGGSGQKVGDCNWTNIVFEGTDDGNPTADPYGYKGVAMAFLSGANAQYVEDIQITTWDIGVQIDDNQGLGGTFIPDYIFLDMLNSNAPYRHALLVNKARGVVLSEPTLCSWSESGVKIVDVDSLRVEGGSTVRCGTDGWEIFGGRDIRLSGHTISSNGRLAANTYDGLAVQGSAKVYISGGWIGNGYAALSEQQRYGIVVPNGFTGELHVAEDVDLSGNATKAVSLGTGGIKDIRTRLGHVTQNHGLTPDVVMSGADVTIPHGLSAAPTFVDVSVVPPAGGSPAVHRRAVIKSFDATNIVVNVSDGANFVSTGTFRFSWEAKI</sequence>